<dbReference type="Proteomes" id="UP000076408">
    <property type="component" value="Unassembled WGS sequence"/>
</dbReference>
<evidence type="ECO:0000256" key="4">
    <source>
        <dbReference type="ARBA" id="ARBA00022729"/>
    </source>
</evidence>
<keyword evidence="8" id="KW-0865">Zymogen</keyword>
<dbReference type="EC" id="3.4.21.4" evidence="12"/>
<reference evidence="15" key="1">
    <citation type="journal article" date="2014" name="Genome Biol.">
        <title>Genome analysis of a major urban malaria vector mosquito, Anopheles stephensi.</title>
        <authorList>
            <person name="Jiang X."/>
            <person name="Peery A."/>
            <person name="Hall A.B."/>
            <person name="Sharma A."/>
            <person name="Chen X.G."/>
            <person name="Waterhouse R.M."/>
            <person name="Komissarov A."/>
            <person name="Riehle M.M."/>
            <person name="Shouche Y."/>
            <person name="Sharakhova M.V."/>
            <person name="Lawson D."/>
            <person name="Pakpour N."/>
            <person name="Arensburger P."/>
            <person name="Davidson V.L."/>
            <person name="Eiglmeier K."/>
            <person name="Emrich S."/>
            <person name="George P."/>
            <person name="Kennedy R.C."/>
            <person name="Mane S.P."/>
            <person name="Maslen G."/>
            <person name="Oringanje C."/>
            <person name="Qi Y."/>
            <person name="Settlage R."/>
            <person name="Tojo M."/>
            <person name="Tubio J.M."/>
            <person name="Unger M.F."/>
            <person name="Wang B."/>
            <person name="Vernick K.D."/>
            <person name="Ribeiro J.M."/>
            <person name="James A.A."/>
            <person name="Michel K."/>
            <person name="Riehle M.A."/>
            <person name="Luckhart S."/>
            <person name="Sharakhov I.V."/>
            <person name="Tu Z."/>
        </authorList>
    </citation>
    <scope>NUCLEOTIDE SEQUENCE [LARGE SCALE GENOMIC DNA]</scope>
    <source>
        <strain evidence="15">Indian</strain>
    </source>
</reference>
<evidence type="ECO:0000256" key="5">
    <source>
        <dbReference type="ARBA" id="ARBA00022757"/>
    </source>
</evidence>
<dbReference type="InterPro" id="IPR033116">
    <property type="entry name" value="TRYPSIN_SER"/>
</dbReference>
<dbReference type="OMA" id="ILAYGRM"/>
<sequence>MLHTLTIVALLAGYACWGIVGSPSLPIFGGTEAPQGAAPYQVSLQERGHFCGGSIVDERWILTARHCIAKYNRHLPKNISVLVGTNDNRKGGTKYLVDRILAYGRMNASSAKDDIALLRLASALKFGKLVRKIKYSAAFIPDNATLTVTGWGRTQSDDRPNKLQTLEVRHVALHRCRAIYAKEIASNWTSIGEENLCTVSRKKGLGTCHGDSGSPMVWKGQQVALVSRNMVNKGCASGYPHIETRVAFYYDWIRKTIANNSD</sequence>
<dbReference type="Gene3D" id="2.40.10.10">
    <property type="entry name" value="Trypsin-like serine proteases"/>
    <property type="match status" value="1"/>
</dbReference>
<dbReference type="AlphaFoldDB" id="A0A182YLB9"/>
<proteinExistence type="inferred from homology"/>
<keyword evidence="6" id="KW-0378">Hydrolase</keyword>
<dbReference type="InterPro" id="IPR009003">
    <property type="entry name" value="Peptidase_S1_PA"/>
</dbReference>
<keyword evidence="2" id="KW-0964">Secreted</keyword>
<dbReference type="EnsemblMetazoa" id="ASTEI09252-RA">
    <property type="protein sequence ID" value="ASTEI09252-PA"/>
    <property type="gene ID" value="ASTEI09252"/>
</dbReference>
<evidence type="ECO:0000256" key="8">
    <source>
        <dbReference type="ARBA" id="ARBA00023145"/>
    </source>
</evidence>
<protein>
    <recommendedName>
        <fullName evidence="12">trypsin</fullName>
        <ecNumber evidence="12">3.4.21.4</ecNumber>
    </recommendedName>
</protein>
<dbReference type="PROSITE" id="PS00135">
    <property type="entry name" value="TRYPSIN_SER"/>
    <property type="match status" value="1"/>
</dbReference>
<keyword evidence="3" id="KW-0645">Protease</keyword>
<evidence type="ECO:0000256" key="11">
    <source>
        <dbReference type="ARBA" id="ARBA00036320"/>
    </source>
</evidence>
<evidence type="ECO:0000259" key="13">
    <source>
        <dbReference type="PROSITE" id="PS50240"/>
    </source>
</evidence>
<dbReference type="VEuPathDB" id="VectorBase:ASTE002611"/>
<organism evidence="14 15">
    <name type="scientific">Anopheles stephensi</name>
    <name type="common">Indo-Pakistan malaria mosquito</name>
    <dbReference type="NCBI Taxonomy" id="30069"/>
    <lineage>
        <taxon>Eukaryota</taxon>
        <taxon>Metazoa</taxon>
        <taxon>Ecdysozoa</taxon>
        <taxon>Arthropoda</taxon>
        <taxon>Hexapoda</taxon>
        <taxon>Insecta</taxon>
        <taxon>Pterygota</taxon>
        <taxon>Neoptera</taxon>
        <taxon>Endopterygota</taxon>
        <taxon>Diptera</taxon>
        <taxon>Nematocera</taxon>
        <taxon>Culicoidea</taxon>
        <taxon>Culicidae</taxon>
        <taxon>Anophelinae</taxon>
        <taxon>Anopheles</taxon>
    </lineage>
</organism>
<evidence type="ECO:0000256" key="1">
    <source>
        <dbReference type="ARBA" id="ARBA00004613"/>
    </source>
</evidence>
<evidence type="ECO:0000256" key="7">
    <source>
        <dbReference type="ARBA" id="ARBA00022825"/>
    </source>
</evidence>
<evidence type="ECO:0000256" key="10">
    <source>
        <dbReference type="ARBA" id="ARBA00024195"/>
    </source>
</evidence>
<dbReference type="GO" id="GO:0007586">
    <property type="term" value="P:digestion"/>
    <property type="evidence" value="ECO:0007669"/>
    <property type="project" value="UniProtKB-KW"/>
</dbReference>
<evidence type="ECO:0000313" key="15">
    <source>
        <dbReference type="Proteomes" id="UP000076408"/>
    </source>
</evidence>
<dbReference type="GO" id="GO:0004252">
    <property type="term" value="F:serine-type endopeptidase activity"/>
    <property type="evidence" value="ECO:0007669"/>
    <property type="project" value="UniProtKB-EC"/>
</dbReference>
<dbReference type="SMART" id="SM00020">
    <property type="entry name" value="Tryp_SPc"/>
    <property type="match status" value="1"/>
</dbReference>
<comment type="catalytic activity">
    <reaction evidence="11">
        <text>Preferential cleavage: Arg-|-Xaa, Lys-|-Xaa.</text>
        <dbReference type="EC" id="3.4.21.4"/>
    </reaction>
</comment>
<dbReference type="PROSITE" id="PS50240">
    <property type="entry name" value="TRYPSIN_DOM"/>
    <property type="match status" value="1"/>
</dbReference>
<keyword evidence="5" id="KW-0222">Digestion</keyword>
<dbReference type="CDD" id="cd00190">
    <property type="entry name" value="Tryp_SPc"/>
    <property type="match status" value="1"/>
</dbReference>
<keyword evidence="7" id="KW-0720">Serine protease</keyword>
<dbReference type="GO" id="GO:0006508">
    <property type="term" value="P:proteolysis"/>
    <property type="evidence" value="ECO:0007669"/>
    <property type="project" value="UniProtKB-KW"/>
</dbReference>
<reference evidence="14" key="2">
    <citation type="submission" date="2020-05" db="UniProtKB">
        <authorList>
            <consortium name="EnsemblMetazoa"/>
        </authorList>
    </citation>
    <scope>IDENTIFICATION</scope>
    <source>
        <strain evidence="14">Indian</strain>
    </source>
</reference>
<keyword evidence="4" id="KW-0732">Signal</keyword>
<evidence type="ECO:0000256" key="2">
    <source>
        <dbReference type="ARBA" id="ARBA00022525"/>
    </source>
</evidence>
<dbReference type="PRINTS" id="PR00722">
    <property type="entry name" value="CHYMOTRYPSIN"/>
</dbReference>
<dbReference type="SUPFAM" id="SSF50494">
    <property type="entry name" value="Trypsin-like serine proteases"/>
    <property type="match status" value="1"/>
</dbReference>
<dbReference type="FunFam" id="2.40.10.10:FF:000068">
    <property type="entry name" value="transmembrane protease serine 2"/>
    <property type="match status" value="1"/>
</dbReference>
<keyword evidence="9" id="KW-1015">Disulfide bond</keyword>
<name>A0A182YLB9_ANOST</name>
<dbReference type="InterPro" id="IPR043504">
    <property type="entry name" value="Peptidase_S1_PA_chymotrypsin"/>
</dbReference>
<dbReference type="PANTHER" id="PTHR24276">
    <property type="entry name" value="POLYSERASE-RELATED"/>
    <property type="match status" value="1"/>
</dbReference>
<accession>A0A182YLB9</accession>
<dbReference type="VEuPathDB" id="VectorBase:ASTEI20_040465"/>
<dbReference type="InterPro" id="IPR001314">
    <property type="entry name" value="Peptidase_S1A"/>
</dbReference>
<dbReference type="PANTHER" id="PTHR24276:SF97">
    <property type="entry name" value="GH13245P2-RELATED"/>
    <property type="match status" value="1"/>
</dbReference>
<feature type="domain" description="Peptidase S1" evidence="13">
    <location>
        <begin position="27"/>
        <end position="258"/>
    </location>
</feature>
<dbReference type="VEuPathDB" id="VectorBase:ASTEI09252"/>
<comment type="similarity">
    <text evidence="10">Belongs to the peptidase S1 family. CLIP subfamily.</text>
</comment>
<evidence type="ECO:0000256" key="12">
    <source>
        <dbReference type="ARBA" id="ARBA00038868"/>
    </source>
</evidence>
<dbReference type="Pfam" id="PF00089">
    <property type="entry name" value="Trypsin"/>
    <property type="match status" value="1"/>
</dbReference>
<evidence type="ECO:0000256" key="9">
    <source>
        <dbReference type="ARBA" id="ARBA00023157"/>
    </source>
</evidence>
<dbReference type="GO" id="GO:0005576">
    <property type="term" value="C:extracellular region"/>
    <property type="evidence" value="ECO:0007669"/>
    <property type="project" value="UniProtKB-SubCell"/>
</dbReference>
<evidence type="ECO:0000256" key="3">
    <source>
        <dbReference type="ARBA" id="ARBA00022670"/>
    </source>
</evidence>
<evidence type="ECO:0000256" key="6">
    <source>
        <dbReference type="ARBA" id="ARBA00022801"/>
    </source>
</evidence>
<dbReference type="InterPro" id="IPR001254">
    <property type="entry name" value="Trypsin_dom"/>
</dbReference>
<keyword evidence="15" id="KW-1185">Reference proteome</keyword>
<dbReference type="STRING" id="30069.A0A182YLB9"/>
<evidence type="ECO:0000313" key="14">
    <source>
        <dbReference type="EnsemblMetazoa" id="ASTEI09252-PA"/>
    </source>
</evidence>
<dbReference type="InterPro" id="IPR050430">
    <property type="entry name" value="Peptidase_S1"/>
</dbReference>
<comment type="subcellular location">
    <subcellularLocation>
        <location evidence="1">Secreted</location>
    </subcellularLocation>
</comment>